<evidence type="ECO:0000256" key="1">
    <source>
        <dbReference type="SAM" id="Phobius"/>
    </source>
</evidence>
<keyword evidence="1" id="KW-0812">Transmembrane</keyword>
<keyword evidence="1" id="KW-0472">Membrane</keyword>
<dbReference type="AlphaFoldDB" id="A0A8J3EGN8"/>
<proteinExistence type="predicted"/>
<dbReference type="Proteomes" id="UP000617145">
    <property type="component" value="Unassembled WGS sequence"/>
</dbReference>
<reference evidence="2" key="1">
    <citation type="journal article" date="2014" name="Int. J. Syst. Evol. Microbiol.">
        <title>Complete genome sequence of Corynebacterium casei LMG S-19264T (=DSM 44701T), isolated from a smear-ripened cheese.</title>
        <authorList>
            <consortium name="US DOE Joint Genome Institute (JGI-PGF)"/>
            <person name="Walter F."/>
            <person name="Albersmeier A."/>
            <person name="Kalinowski J."/>
            <person name="Ruckert C."/>
        </authorList>
    </citation>
    <scope>NUCLEOTIDE SEQUENCE</scope>
    <source>
        <strain evidence="2">CGMCC 1.15762</strain>
    </source>
</reference>
<accession>A0A8J3EGN8</accession>
<protein>
    <submittedName>
        <fullName evidence="2">Uncharacterized protein</fullName>
    </submittedName>
</protein>
<dbReference type="EMBL" id="BMJV01000005">
    <property type="protein sequence ID" value="GGG77771.1"/>
    <property type="molecule type" value="Genomic_DNA"/>
</dbReference>
<dbReference type="RefSeq" id="WP_188790870.1">
    <property type="nucleotide sequence ID" value="NZ_BMJV01000005.1"/>
</dbReference>
<comment type="caution">
    <text evidence="2">The sequence shown here is derived from an EMBL/GenBank/DDBJ whole genome shotgun (WGS) entry which is preliminary data.</text>
</comment>
<name>A0A8J3EGN8_9RHOB</name>
<evidence type="ECO:0000313" key="2">
    <source>
        <dbReference type="EMBL" id="GGG77771.1"/>
    </source>
</evidence>
<sequence length="91" mass="9717">MTLANDNLPRTPEAYLTSASGSADIALATRARRKADAFPAIYPPLTSFQSGDRLRAAQKLKPRTYGPAPFRWAMVVIVVGVVIAAAVQAFA</sequence>
<feature type="transmembrane region" description="Helical" evidence="1">
    <location>
        <begin position="70"/>
        <end position="90"/>
    </location>
</feature>
<organism evidence="2 3">
    <name type="scientific">Salipiger pallidus</name>
    <dbReference type="NCBI Taxonomy" id="1775170"/>
    <lineage>
        <taxon>Bacteria</taxon>
        <taxon>Pseudomonadati</taxon>
        <taxon>Pseudomonadota</taxon>
        <taxon>Alphaproteobacteria</taxon>
        <taxon>Rhodobacterales</taxon>
        <taxon>Roseobacteraceae</taxon>
        <taxon>Salipiger</taxon>
    </lineage>
</organism>
<keyword evidence="1" id="KW-1133">Transmembrane helix</keyword>
<gene>
    <name evidence="2" type="ORF">GCM10011415_28370</name>
</gene>
<reference evidence="2" key="2">
    <citation type="submission" date="2020-09" db="EMBL/GenBank/DDBJ databases">
        <authorList>
            <person name="Sun Q."/>
            <person name="Zhou Y."/>
        </authorList>
    </citation>
    <scope>NUCLEOTIDE SEQUENCE</scope>
    <source>
        <strain evidence="2">CGMCC 1.15762</strain>
    </source>
</reference>
<evidence type="ECO:0000313" key="3">
    <source>
        <dbReference type="Proteomes" id="UP000617145"/>
    </source>
</evidence>
<keyword evidence="3" id="KW-1185">Reference proteome</keyword>